<keyword evidence="1" id="KW-1133">Transmembrane helix</keyword>
<keyword evidence="1" id="KW-0472">Membrane</keyword>
<dbReference type="EMBL" id="GBRH01247865">
    <property type="protein sequence ID" value="JAD50030.1"/>
    <property type="molecule type" value="Transcribed_RNA"/>
</dbReference>
<sequence length="97" mass="9970">MLRIRSGLFIIFCMSGMFIISLIKFGFSANCCCIWSSSGRPEPNKPNPPLLAAPVAPRPCNKPPKPGAGELAGVVAEASWLAAGAVVAGGGAAPRTM</sequence>
<evidence type="ECO:0000313" key="2">
    <source>
        <dbReference type="EMBL" id="JAD50030.1"/>
    </source>
</evidence>
<feature type="transmembrane region" description="Helical" evidence="1">
    <location>
        <begin position="7"/>
        <end position="27"/>
    </location>
</feature>
<evidence type="ECO:0000256" key="1">
    <source>
        <dbReference type="SAM" id="Phobius"/>
    </source>
</evidence>
<protein>
    <submittedName>
        <fullName evidence="2">Uncharacterized protein</fullName>
    </submittedName>
</protein>
<accession>A0A0A9AM72</accession>
<dbReference type="AlphaFoldDB" id="A0A0A9AM72"/>
<organism evidence="2">
    <name type="scientific">Arundo donax</name>
    <name type="common">Giant reed</name>
    <name type="synonym">Donax arundinaceus</name>
    <dbReference type="NCBI Taxonomy" id="35708"/>
    <lineage>
        <taxon>Eukaryota</taxon>
        <taxon>Viridiplantae</taxon>
        <taxon>Streptophyta</taxon>
        <taxon>Embryophyta</taxon>
        <taxon>Tracheophyta</taxon>
        <taxon>Spermatophyta</taxon>
        <taxon>Magnoliopsida</taxon>
        <taxon>Liliopsida</taxon>
        <taxon>Poales</taxon>
        <taxon>Poaceae</taxon>
        <taxon>PACMAD clade</taxon>
        <taxon>Arundinoideae</taxon>
        <taxon>Arundineae</taxon>
        <taxon>Arundo</taxon>
    </lineage>
</organism>
<name>A0A0A9AM72_ARUDO</name>
<proteinExistence type="predicted"/>
<reference evidence="2" key="2">
    <citation type="journal article" date="2015" name="Data Brief">
        <title>Shoot transcriptome of the giant reed, Arundo donax.</title>
        <authorList>
            <person name="Barrero R.A."/>
            <person name="Guerrero F.D."/>
            <person name="Moolhuijzen P."/>
            <person name="Goolsby J.A."/>
            <person name="Tidwell J."/>
            <person name="Bellgard S.E."/>
            <person name="Bellgard M.I."/>
        </authorList>
    </citation>
    <scope>NUCLEOTIDE SEQUENCE</scope>
    <source>
        <tissue evidence="2">Shoot tissue taken approximately 20 cm above the soil surface</tissue>
    </source>
</reference>
<keyword evidence="1" id="KW-0812">Transmembrane</keyword>
<reference evidence="2" key="1">
    <citation type="submission" date="2014-09" db="EMBL/GenBank/DDBJ databases">
        <authorList>
            <person name="Magalhaes I.L.F."/>
            <person name="Oliveira U."/>
            <person name="Santos F.R."/>
            <person name="Vidigal T.H.D.A."/>
            <person name="Brescovit A.D."/>
            <person name="Santos A.J."/>
        </authorList>
    </citation>
    <scope>NUCLEOTIDE SEQUENCE</scope>
    <source>
        <tissue evidence="2">Shoot tissue taken approximately 20 cm above the soil surface</tissue>
    </source>
</reference>